<organism evidence="3 4">
    <name type="scientific">Paenibacillus amylolyticus</name>
    <dbReference type="NCBI Taxonomy" id="1451"/>
    <lineage>
        <taxon>Bacteria</taxon>
        <taxon>Bacillati</taxon>
        <taxon>Bacillota</taxon>
        <taxon>Bacilli</taxon>
        <taxon>Bacillales</taxon>
        <taxon>Paenibacillaceae</taxon>
        <taxon>Paenibacillus</taxon>
    </lineage>
</organism>
<evidence type="ECO:0000259" key="2">
    <source>
        <dbReference type="Pfam" id="PF00535"/>
    </source>
</evidence>
<dbReference type="SUPFAM" id="SSF53448">
    <property type="entry name" value="Nucleotide-diphospho-sugar transferases"/>
    <property type="match status" value="1"/>
</dbReference>
<dbReference type="AlphaFoldDB" id="A0ABD8ATN0"/>
<dbReference type="InterPro" id="IPR029044">
    <property type="entry name" value="Nucleotide-diphossugar_trans"/>
</dbReference>
<feature type="domain" description="Glycosyltransferase 2-like" evidence="2">
    <location>
        <begin position="1"/>
        <end position="101"/>
    </location>
</feature>
<dbReference type="RefSeq" id="WP_338707271.1">
    <property type="nucleotide sequence ID" value="NZ_CP145892.1"/>
</dbReference>
<evidence type="ECO:0000313" key="3">
    <source>
        <dbReference type="EMBL" id="WWP20344.1"/>
    </source>
</evidence>
<name>A0ABD8ATN0_PAEAM</name>
<dbReference type="Pfam" id="PF07720">
    <property type="entry name" value="TPR_3"/>
    <property type="match status" value="1"/>
</dbReference>
<dbReference type="Proteomes" id="UP001364764">
    <property type="component" value="Chromosome"/>
</dbReference>
<proteinExistence type="predicted"/>
<dbReference type="SUPFAM" id="SSF48452">
    <property type="entry name" value="TPR-like"/>
    <property type="match status" value="1"/>
</dbReference>
<dbReference type="Gene3D" id="3.90.550.10">
    <property type="entry name" value="Spore Coat Polysaccharide Biosynthesis Protein SpsA, Chain A"/>
    <property type="match status" value="1"/>
</dbReference>
<sequence length="667" mass="70882">MIVKDEAGSLQRCLNAVRDVVDEIIVVDTGSVDDTTEIARLHGAVVIRTEWNGDFSEARNLSLAAATKPWILVLDADEVWVQTPQMKTELMRLLAASRDDVWGYWIQVTSLLGMSGEERVTDAVCRLFRNDPRIAFQGRIHEEIASSIMALAPQGVLHSGLEVIHYGYLEQVITAKNKGARNMQLIRSALNQEGDQPELLYALAAEWFQQAKYDEALRLLQPLLAQLKPECGYHSDLVLKTAYAWREIGSPERALAVVEAWAPVYEDFPDLLEFGAVLELDQGREDVALNWLKQAKSAASTASRYTSVSGAGTYRSLTLEGMAYERAGRWAEAETAYTAALSMQPGSMAAWQRLLLLAAATGRPHAIASAAARISLPPAAWQALIPAALAAHRPEWLLRHAAALAGPLRAQPLAVGLALAQLGEDAAARAALQPWAAHAQHGPEAALALWALGHKQPGGRNARAAARQQAALPAAAHAAEALLLRGATARSSGLACSPPRGATPGPAAPAPSGVLAAAQALAGVGAWAAWLRLLQVLPPRGALALLAALPPAARCGLLRAPASVREGLLALCGTPDGAQQPQADEVPASERTAHAVLAGTLALLAGRQNLAREWAKSAQLTARQPAATGRPAKTIPPGLQTLLRLTAPGAAYAKEYTNQCNMLLVHL</sequence>
<keyword evidence="3" id="KW-0328">Glycosyltransferase</keyword>
<accession>A0ABD8ATN0</accession>
<dbReference type="EMBL" id="CP145892">
    <property type="protein sequence ID" value="WWP20344.1"/>
    <property type="molecule type" value="Genomic_DNA"/>
</dbReference>
<evidence type="ECO:0000313" key="4">
    <source>
        <dbReference type="Proteomes" id="UP001364764"/>
    </source>
</evidence>
<protein>
    <submittedName>
        <fullName evidence="3">Glycosyltransferase family 2 protein</fullName>
        <ecNumber evidence="3">2.4.-.-</ecNumber>
    </submittedName>
</protein>
<reference evidence="3 4" key="1">
    <citation type="submission" date="2024-02" db="EMBL/GenBank/DDBJ databases">
        <title>Complete sequences of two Paenibacillus sp. strains and one Lysinibacillus strain isolated from the environment on STAA medium highlight biotechnological potential.</title>
        <authorList>
            <person name="Attere S.A."/>
            <person name="Piche L.C."/>
            <person name="Intertaglia L."/>
            <person name="Lami R."/>
            <person name="Charette S.J."/>
            <person name="Vincent A.T."/>
        </authorList>
    </citation>
    <scope>NUCLEOTIDE SEQUENCE [LARGE SCALE GENOMIC DNA]</scope>
    <source>
        <strain evidence="3 4">Y5S-7</strain>
    </source>
</reference>
<dbReference type="PROSITE" id="PS50005">
    <property type="entry name" value="TPR"/>
    <property type="match status" value="1"/>
</dbReference>
<dbReference type="InterPro" id="IPR011716">
    <property type="entry name" value="TPR-3"/>
</dbReference>
<gene>
    <name evidence="3" type="ORF">V6668_28660</name>
</gene>
<dbReference type="Pfam" id="PF00535">
    <property type="entry name" value="Glycos_transf_2"/>
    <property type="match status" value="1"/>
</dbReference>
<dbReference type="Gene3D" id="1.25.40.10">
    <property type="entry name" value="Tetratricopeptide repeat domain"/>
    <property type="match status" value="2"/>
</dbReference>
<dbReference type="SMART" id="SM00028">
    <property type="entry name" value="TPR"/>
    <property type="match status" value="2"/>
</dbReference>
<dbReference type="CDD" id="cd02511">
    <property type="entry name" value="Beta4Glucosyltransferase"/>
    <property type="match status" value="1"/>
</dbReference>
<feature type="repeat" description="TPR" evidence="1">
    <location>
        <begin position="314"/>
        <end position="347"/>
    </location>
</feature>
<dbReference type="InterPro" id="IPR001173">
    <property type="entry name" value="Glyco_trans_2-like"/>
</dbReference>
<dbReference type="PANTHER" id="PTHR43630:SF2">
    <property type="entry name" value="GLYCOSYLTRANSFERASE"/>
    <property type="match status" value="1"/>
</dbReference>
<keyword evidence="3" id="KW-0808">Transferase</keyword>
<dbReference type="InterPro" id="IPR011990">
    <property type="entry name" value="TPR-like_helical_dom_sf"/>
</dbReference>
<dbReference type="GO" id="GO:0016757">
    <property type="term" value="F:glycosyltransferase activity"/>
    <property type="evidence" value="ECO:0007669"/>
    <property type="project" value="UniProtKB-KW"/>
</dbReference>
<keyword evidence="1" id="KW-0802">TPR repeat</keyword>
<dbReference type="EC" id="2.4.-.-" evidence="3"/>
<dbReference type="InterPro" id="IPR019734">
    <property type="entry name" value="TPR_rpt"/>
</dbReference>
<dbReference type="PANTHER" id="PTHR43630">
    <property type="entry name" value="POLY-BETA-1,6-N-ACETYL-D-GLUCOSAMINE SYNTHASE"/>
    <property type="match status" value="1"/>
</dbReference>
<evidence type="ECO:0000256" key="1">
    <source>
        <dbReference type="PROSITE-ProRule" id="PRU00339"/>
    </source>
</evidence>
<dbReference type="GeneID" id="93479531"/>